<dbReference type="Pfam" id="PF07608">
    <property type="entry name" value="DUF1571"/>
    <property type="match status" value="1"/>
</dbReference>
<dbReference type="InterPro" id="IPR011465">
    <property type="entry name" value="DUF1571"/>
</dbReference>
<evidence type="ECO:0008006" key="3">
    <source>
        <dbReference type="Google" id="ProtNLM"/>
    </source>
</evidence>
<dbReference type="RefSeq" id="WP_146598893.1">
    <property type="nucleotide sequence ID" value="NZ_SJPY01000002.1"/>
</dbReference>
<sequence length="293" mass="33032">MTIRSSCDVCFAHSKWCVILLLSLVPSVSQETSAQQAIAVSSKTNRTAVADLKSEHPLDPALRMANASLQNLRENIHDYEAVFVKRCRVDGALPKLQYANVKIRNRKVQAGQTTAPFSVYLNFLAPASVKGREVIWVEGRNNGNMVAHESGLKGMINVNLDPNGYLAMRGQRHPITEIGIENLLVKLIETGSRDRQQGECDVQFFSNAKIRDTACTMLQVVHHEKKDCFDFHIARVYFDQSLNIPIRYESWSWPTTDGGQPVLEEEYTYLNVNLNVGLRDSDFDIANPAYQFR</sequence>
<evidence type="ECO:0000313" key="1">
    <source>
        <dbReference type="EMBL" id="TWU43826.1"/>
    </source>
</evidence>
<dbReference type="Proteomes" id="UP000315471">
    <property type="component" value="Unassembled WGS sequence"/>
</dbReference>
<gene>
    <name evidence="1" type="ORF">Q31b_13580</name>
</gene>
<comment type="caution">
    <text evidence="1">The sequence shown here is derived from an EMBL/GenBank/DDBJ whole genome shotgun (WGS) entry which is preliminary data.</text>
</comment>
<keyword evidence="2" id="KW-1185">Reference proteome</keyword>
<accession>A0A5C6E8R3</accession>
<protein>
    <recommendedName>
        <fullName evidence="3">DUF1571 domain-containing protein</fullName>
    </recommendedName>
</protein>
<reference evidence="1 2" key="1">
    <citation type="submission" date="2019-02" db="EMBL/GenBank/DDBJ databases">
        <title>Deep-cultivation of Planctomycetes and their phenomic and genomic characterization uncovers novel biology.</title>
        <authorList>
            <person name="Wiegand S."/>
            <person name="Jogler M."/>
            <person name="Boedeker C."/>
            <person name="Pinto D."/>
            <person name="Vollmers J."/>
            <person name="Rivas-Marin E."/>
            <person name="Kohn T."/>
            <person name="Peeters S.H."/>
            <person name="Heuer A."/>
            <person name="Rast P."/>
            <person name="Oberbeckmann S."/>
            <person name="Bunk B."/>
            <person name="Jeske O."/>
            <person name="Meyerdierks A."/>
            <person name="Storesund J.E."/>
            <person name="Kallscheuer N."/>
            <person name="Luecker S."/>
            <person name="Lage O.M."/>
            <person name="Pohl T."/>
            <person name="Merkel B.J."/>
            <person name="Hornburger P."/>
            <person name="Mueller R.-W."/>
            <person name="Bruemmer F."/>
            <person name="Labrenz M."/>
            <person name="Spormann A.M."/>
            <person name="Op Den Camp H."/>
            <person name="Overmann J."/>
            <person name="Amann R."/>
            <person name="Jetten M.S.M."/>
            <person name="Mascher T."/>
            <person name="Medema M.H."/>
            <person name="Devos D.P."/>
            <person name="Kaster A.-K."/>
            <person name="Ovreas L."/>
            <person name="Rohde M."/>
            <person name="Galperin M.Y."/>
            <person name="Jogler C."/>
        </authorList>
    </citation>
    <scope>NUCLEOTIDE SEQUENCE [LARGE SCALE GENOMIC DNA]</scope>
    <source>
        <strain evidence="1 2">Q31b</strain>
    </source>
</reference>
<organism evidence="1 2">
    <name type="scientific">Novipirellula aureliae</name>
    <dbReference type="NCBI Taxonomy" id="2527966"/>
    <lineage>
        <taxon>Bacteria</taxon>
        <taxon>Pseudomonadati</taxon>
        <taxon>Planctomycetota</taxon>
        <taxon>Planctomycetia</taxon>
        <taxon>Pirellulales</taxon>
        <taxon>Pirellulaceae</taxon>
        <taxon>Novipirellula</taxon>
    </lineage>
</organism>
<dbReference type="OrthoDB" id="5456309at2"/>
<name>A0A5C6E8R3_9BACT</name>
<proteinExistence type="predicted"/>
<dbReference type="EMBL" id="SJPY01000002">
    <property type="protein sequence ID" value="TWU43826.1"/>
    <property type="molecule type" value="Genomic_DNA"/>
</dbReference>
<dbReference type="AlphaFoldDB" id="A0A5C6E8R3"/>
<evidence type="ECO:0000313" key="2">
    <source>
        <dbReference type="Proteomes" id="UP000315471"/>
    </source>
</evidence>